<dbReference type="RefSeq" id="WP_064041571.1">
    <property type="nucleotide sequence ID" value="NZ_LUUJ01000102.1"/>
</dbReference>
<name>A0A177N5R7_9GAMM</name>
<proteinExistence type="predicted"/>
<organism evidence="1 2">
    <name type="scientific">Methylomonas koyamae</name>
    <dbReference type="NCBI Taxonomy" id="702114"/>
    <lineage>
        <taxon>Bacteria</taxon>
        <taxon>Pseudomonadati</taxon>
        <taxon>Pseudomonadota</taxon>
        <taxon>Gammaproteobacteria</taxon>
        <taxon>Methylococcales</taxon>
        <taxon>Methylococcaceae</taxon>
        <taxon>Methylomonas</taxon>
    </lineage>
</organism>
<dbReference type="EMBL" id="LUUJ01000102">
    <property type="protein sequence ID" value="OAI13195.1"/>
    <property type="molecule type" value="Genomic_DNA"/>
</dbReference>
<dbReference type="OrthoDB" id="5573710at2"/>
<dbReference type="AlphaFoldDB" id="A0A177N5R7"/>
<protein>
    <submittedName>
        <fullName evidence="1">Uncharacterized protein</fullName>
    </submittedName>
</protein>
<gene>
    <name evidence="1" type="ORF">A1507_17660</name>
</gene>
<evidence type="ECO:0000313" key="1">
    <source>
        <dbReference type="EMBL" id="OAI13195.1"/>
    </source>
</evidence>
<sequence>MNLNSVLKLPRREPSMSTADKILELAALKPASVAGALLNHPDIFRDLNESIATTLVLSLVDRGQADTLRQLLASKAIGEAKAHLLAELLLLETFAE</sequence>
<dbReference type="Proteomes" id="UP000077857">
    <property type="component" value="Unassembled WGS sequence"/>
</dbReference>
<accession>A0A177N5R7</accession>
<comment type="caution">
    <text evidence="1">The sequence shown here is derived from an EMBL/GenBank/DDBJ whole genome shotgun (WGS) entry which is preliminary data.</text>
</comment>
<reference evidence="1 2" key="1">
    <citation type="submission" date="2016-03" db="EMBL/GenBank/DDBJ databases">
        <authorList>
            <person name="Ploux O."/>
        </authorList>
    </citation>
    <scope>NUCLEOTIDE SEQUENCE [LARGE SCALE GENOMIC DNA]</scope>
    <source>
        <strain evidence="1 2">R-45378</strain>
    </source>
</reference>
<evidence type="ECO:0000313" key="2">
    <source>
        <dbReference type="Proteomes" id="UP000077857"/>
    </source>
</evidence>